<name>A0A918C8V0_9DEIO</name>
<dbReference type="InterPro" id="IPR050922">
    <property type="entry name" value="LytR/CpsA/Psr_CW_biosynth"/>
</dbReference>
<dbReference type="NCBIfam" id="TIGR00350">
    <property type="entry name" value="lytR_cpsA_psr"/>
    <property type="match status" value="1"/>
</dbReference>
<reference evidence="4" key="1">
    <citation type="journal article" date="2014" name="Int. J. Syst. Evol. Microbiol.">
        <title>Complete genome sequence of Corynebacterium casei LMG S-19264T (=DSM 44701T), isolated from a smear-ripened cheese.</title>
        <authorList>
            <consortium name="US DOE Joint Genome Institute (JGI-PGF)"/>
            <person name="Walter F."/>
            <person name="Albersmeier A."/>
            <person name="Kalinowski J."/>
            <person name="Ruckert C."/>
        </authorList>
    </citation>
    <scope>NUCLEOTIDE SEQUENCE</scope>
    <source>
        <strain evidence="4">JCM 31311</strain>
    </source>
</reference>
<accession>A0A918C8V0</accession>
<gene>
    <name evidence="4" type="ORF">GCM10008957_24200</name>
</gene>
<feature type="compositionally biased region" description="Low complexity" evidence="2">
    <location>
        <begin position="73"/>
        <end position="96"/>
    </location>
</feature>
<dbReference type="EMBL" id="BMQL01000012">
    <property type="protein sequence ID" value="GGR10642.1"/>
    <property type="molecule type" value="Genomic_DNA"/>
</dbReference>
<feature type="region of interest" description="Disordered" evidence="2">
    <location>
        <begin position="54"/>
        <end position="150"/>
    </location>
</feature>
<sequence>MRRNIVLGVCLLGVFGGAYLYRDHQQVQQLGVKVYKEFDHDGLPVPAGVLDDPVFAHLPPPTGPVSFGRYKPPKATATPAQTQQAQTVQPQTVPAQSATSATNPVTSSPAPAQPASGQPVPVQPGGSVSSDPVSTDPVPAQKPPAQQAPSAVLTFTERMSTLQPLHILLIGTDQEVLDQGRADVLMVVTVDAKRRQLLLTSIPRDTRITLPGRGQVKINAAYAYGGAGLQTAAVERFLGIPMDKIVEVSLAGFRDAIDAVGGVQVDPSMAFSLDGQTFQPGSVKLSGVEALAYSRMRHDDPQGDLGRNTRQQEVIRSLIAALGKLPGKDFLKVLNTLQGTLRTNFSPSEVVRLRTDRPYILDTQVRVNVGGTNQRIGGIWYYIVSDKERQRLHLLLR</sequence>
<organism evidence="4 5">
    <name type="scientific">Deinococcus ruber</name>
    <dbReference type="NCBI Taxonomy" id="1848197"/>
    <lineage>
        <taxon>Bacteria</taxon>
        <taxon>Thermotogati</taxon>
        <taxon>Deinococcota</taxon>
        <taxon>Deinococci</taxon>
        <taxon>Deinococcales</taxon>
        <taxon>Deinococcaceae</taxon>
        <taxon>Deinococcus</taxon>
    </lineage>
</organism>
<evidence type="ECO:0000256" key="1">
    <source>
        <dbReference type="ARBA" id="ARBA00006068"/>
    </source>
</evidence>
<dbReference type="PANTHER" id="PTHR33392">
    <property type="entry name" value="POLYISOPRENYL-TEICHOIC ACID--PEPTIDOGLYCAN TEICHOIC ACID TRANSFERASE TAGU"/>
    <property type="match status" value="1"/>
</dbReference>
<comment type="caution">
    <text evidence="4">The sequence shown here is derived from an EMBL/GenBank/DDBJ whole genome shotgun (WGS) entry which is preliminary data.</text>
</comment>
<comment type="similarity">
    <text evidence="1">Belongs to the LytR/CpsA/Psr (LCP) family.</text>
</comment>
<dbReference type="RefSeq" id="WP_229776051.1">
    <property type="nucleotide sequence ID" value="NZ_BMQL01000012.1"/>
</dbReference>
<evidence type="ECO:0000259" key="3">
    <source>
        <dbReference type="Pfam" id="PF03816"/>
    </source>
</evidence>
<protein>
    <recommendedName>
        <fullName evidence="3">Cell envelope-related transcriptional attenuator domain-containing protein</fullName>
    </recommendedName>
</protein>
<evidence type="ECO:0000256" key="2">
    <source>
        <dbReference type="SAM" id="MobiDB-lite"/>
    </source>
</evidence>
<reference evidence="4" key="2">
    <citation type="submission" date="2020-09" db="EMBL/GenBank/DDBJ databases">
        <authorList>
            <person name="Sun Q."/>
            <person name="Ohkuma M."/>
        </authorList>
    </citation>
    <scope>NUCLEOTIDE SEQUENCE</scope>
    <source>
        <strain evidence="4">JCM 31311</strain>
    </source>
</reference>
<evidence type="ECO:0000313" key="4">
    <source>
        <dbReference type="EMBL" id="GGR10642.1"/>
    </source>
</evidence>
<dbReference type="AlphaFoldDB" id="A0A918C8V0"/>
<proteinExistence type="inferred from homology"/>
<keyword evidence="5" id="KW-1185">Reference proteome</keyword>
<dbReference type="Pfam" id="PF03816">
    <property type="entry name" value="LytR_cpsA_psr"/>
    <property type="match status" value="1"/>
</dbReference>
<dbReference type="Proteomes" id="UP000603865">
    <property type="component" value="Unassembled WGS sequence"/>
</dbReference>
<feature type="compositionally biased region" description="Low complexity" evidence="2">
    <location>
        <begin position="104"/>
        <end position="149"/>
    </location>
</feature>
<evidence type="ECO:0000313" key="5">
    <source>
        <dbReference type="Proteomes" id="UP000603865"/>
    </source>
</evidence>
<feature type="domain" description="Cell envelope-related transcriptional attenuator" evidence="3">
    <location>
        <begin position="181"/>
        <end position="321"/>
    </location>
</feature>
<dbReference type="PANTHER" id="PTHR33392:SF6">
    <property type="entry name" value="POLYISOPRENYL-TEICHOIC ACID--PEPTIDOGLYCAN TEICHOIC ACID TRANSFERASE TAGU"/>
    <property type="match status" value="1"/>
</dbReference>
<dbReference type="InterPro" id="IPR004474">
    <property type="entry name" value="LytR_CpsA_psr"/>
</dbReference>
<dbReference type="Gene3D" id="3.40.630.190">
    <property type="entry name" value="LCP protein"/>
    <property type="match status" value="1"/>
</dbReference>